<dbReference type="CDD" id="cd04047">
    <property type="entry name" value="C2B_Copine"/>
    <property type="match status" value="1"/>
</dbReference>
<evidence type="ECO:0000256" key="7">
    <source>
        <dbReference type="ARBA" id="ARBA00022490"/>
    </source>
</evidence>
<evidence type="ECO:0000256" key="10">
    <source>
        <dbReference type="ARBA" id="ARBA00022737"/>
    </source>
</evidence>
<dbReference type="InterPro" id="IPR036465">
    <property type="entry name" value="vWFA_dom_sf"/>
</dbReference>
<keyword evidence="9" id="KW-0479">Metal-binding</keyword>
<dbReference type="InterPro" id="IPR002035">
    <property type="entry name" value="VWF_A"/>
</dbReference>
<dbReference type="PANTHER" id="PTHR10857">
    <property type="entry name" value="COPINE"/>
    <property type="match status" value="1"/>
</dbReference>
<dbReference type="InterPro" id="IPR010734">
    <property type="entry name" value="Copine_C"/>
</dbReference>
<evidence type="ECO:0000256" key="2">
    <source>
        <dbReference type="ARBA" id="ARBA00004236"/>
    </source>
</evidence>
<feature type="domain" description="C2" evidence="19">
    <location>
        <begin position="140"/>
        <end position="263"/>
    </location>
</feature>
<evidence type="ECO:0000259" key="19">
    <source>
        <dbReference type="PROSITE" id="PS50004"/>
    </source>
</evidence>
<dbReference type="GO" id="GO:0005634">
    <property type="term" value="C:nucleus"/>
    <property type="evidence" value="ECO:0007669"/>
    <property type="project" value="UniProtKB-SubCell"/>
</dbReference>
<keyword evidence="6" id="KW-1003">Cell membrane</keyword>
<evidence type="ECO:0000256" key="15">
    <source>
        <dbReference type="ARBA" id="ARBA00058857"/>
    </source>
</evidence>
<evidence type="ECO:0000313" key="20">
    <source>
        <dbReference type="Ensembl" id="ENSEBUP00000004155.1"/>
    </source>
</evidence>
<dbReference type="GO" id="GO:0005544">
    <property type="term" value="F:calcium-dependent phospholipid binding"/>
    <property type="evidence" value="ECO:0007669"/>
    <property type="project" value="InterPro"/>
</dbReference>
<dbReference type="OMA" id="AHDSHSK"/>
<keyword evidence="8" id="KW-0597">Phosphoprotein</keyword>
<evidence type="ECO:0000256" key="17">
    <source>
        <dbReference type="ARBA" id="ARBA00074834"/>
    </source>
</evidence>
<dbReference type="InterPro" id="IPR000008">
    <property type="entry name" value="C2_dom"/>
</dbReference>
<dbReference type="GO" id="GO:0071277">
    <property type="term" value="P:cellular response to calcium ion"/>
    <property type="evidence" value="ECO:0007669"/>
    <property type="project" value="UniProtKB-ARBA"/>
</dbReference>
<dbReference type="SMART" id="SM00239">
    <property type="entry name" value="C2"/>
    <property type="match status" value="2"/>
</dbReference>
<evidence type="ECO:0000256" key="6">
    <source>
        <dbReference type="ARBA" id="ARBA00022475"/>
    </source>
</evidence>
<evidence type="ECO:0000313" key="21">
    <source>
        <dbReference type="Proteomes" id="UP000694388"/>
    </source>
</evidence>
<dbReference type="PANTHER" id="PTHR10857:SF3">
    <property type="entry name" value="COPINE-2"/>
    <property type="match status" value="1"/>
</dbReference>
<name>A0A8C4NAS8_EPTBU</name>
<dbReference type="PROSITE" id="PS50004">
    <property type="entry name" value="C2"/>
    <property type="match status" value="2"/>
</dbReference>
<dbReference type="GO" id="GO:0005886">
    <property type="term" value="C:plasma membrane"/>
    <property type="evidence" value="ECO:0007669"/>
    <property type="project" value="UniProtKB-SubCell"/>
</dbReference>
<keyword evidence="12" id="KW-0965">Cell junction</keyword>
<dbReference type="SMART" id="SM00327">
    <property type="entry name" value="VWA"/>
    <property type="match status" value="1"/>
</dbReference>
<comment type="subcellular location">
    <subcellularLocation>
        <location evidence="3">Cell junction</location>
        <location evidence="3">Focal adhesion</location>
    </subcellularLocation>
    <subcellularLocation>
        <location evidence="2">Cell membrane</location>
    </subcellularLocation>
    <subcellularLocation>
        <location evidence="4">Cytoplasm</location>
    </subcellularLocation>
    <subcellularLocation>
        <location evidence="1">Nucleus</location>
    </subcellularLocation>
</comment>
<proteinExistence type="inferred from homology"/>
<dbReference type="CDD" id="cd04048">
    <property type="entry name" value="C2A_Copine"/>
    <property type="match status" value="1"/>
</dbReference>
<accession>A0A8C4NAS8</accession>
<comment type="similarity">
    <text evidence="5">Belongs to the copine family.</text>
</comment>
<evidence type="ECO:0000256" key="3">
    <source>
        <dbReference type="ARBA" id="ARBA00004246"/>
    </source>
</evidence>
<dbReference type="Proteomes" id="UP000694388">
    <property type="component" value="Unplaced"/>
</dbReference>
<dbReference type="InterPro" id="IPR037768">
    <property type="entry name" value="C2B_Copine"/>
</dbReference>
<evidence type="ECO:0000256" key="18">
    <source>
        <dbReference type="ARBA" id="ARBA00076171"/>
    </source>
</evidence>
<dbReference type="GO" id="GO:0005737">
    <property type="term" value="C:cytoplasm"/>
    <property type="evidence" value="ECO:0007669"/>
    <property type="project" value="UniProtKB-SubCell"/>
</dbReference>
<evidence type="ECO:0000256" key="14">
    <source>
        <dbReference type="ARBA" id="ARBA00023242"/>
    </source>
</evidence>
<reference evidence="20" key="2">
    <citation type="submission" date="2025-09" db="UniProtKB">
        <authorList>
            <consortium name="Ensembl"/>
        </authorList>
    </citation>
    <scope>IDENTIFICATION</scope>
</reference>
<feature type="domain" description="C2" evidence="19">
    <location>
        <begin position="6"/>
        <end position="131"/>
    </location>
</feature>
<dbReference type="FunFam" id="2.60.40.150:FF:000042">
    <property type="entry name" value="Copine 3"/>
    <property type="match status" value="1"/>
</dbReference>
<dbReference type="Pfam" id="PF07002">
    <property type="entry name" value="Copine"/>
    <property type="match status" value="1"/>
</dbReference>
<dbReference type="FunFam" id="2.60.40.150:FF:000099">
    <property type="entry name" value="Copine 3"/>
    <property type="match status" value="1"/>
</dbReference>
<evidence type="ECO:0000256" key="4">
    <source>
        <dbReference type="ARBA" id="ARBA00004496"/>
    </source>
</evidence>
<evidence type="ECO:0000256" key="16">
    <source>
        <dbReference type="ARBA" id="ARBA00065466"/>
    </source>
</evidence>
<dbReference type="Gene3D" id="2.60.40.150">
    <property type="entry name" value="C2 domain"/>
    <property type="match status" value="2"/>
</dbReference>
<keyword evidence="10" id="KW-0677">Repeat</keyword>
<evidence type="ECO:0000256" key="8">
    <source>
        <dbReference type="ARBA" id="ARBA00022553"/>
    </source>
</evidence>
<evidence type="ECO:0000256" key="9">
    <source>
        <dbReference type="ARBA" id="ARBA00022723"/>
    </source>
</evidence>
<dbReference type="AlphaFoldDB" id="A0A8C4NAS8"/>
<comment type="subunit">
    <text evidence="16">Monomer. Interacts with ERBB2 (preferentially with the tyrosine phosphorylated form); this interaction occurs at the cell membrane and is increased in a growth factor heregulin-dependent manner. Interacts with SHC1; this interaction may mediate the binding of CPNE3 with ERBB2. Interacts with RACK1.</text>
</comment>
<keyword evidence="7" id="KW-0963">Cytoplasm</keyword>
<dbReference type="SUPFAM" id="SSF53300">
    <property type="entry name" value="vWA-like"/>
    <property type="match status" value="1"/>
</dbReference>
<evidence type="ECO:0000256" key="11">
    <source>
        <dbReference type="ARBA" id="ARBA00022837"/>
    </source>
</evidence>
<keyword evidence="13" id="KW-0472">Membrane</keyword>
<dbReference type="GeneTree" id="ENSGT00940000157653"/>
<sequence length="547" mass="61047">MAGAAFGETSPMSATMPGVGMCISRVQITISCKNLLDMDVLSLSDPFCVLSTEICGKWMEISRTETIKDDLNPHFSRTIMMDYHFEEVQKVTFSLYDEDSSAHDLSKHDFLGSFTTTLGQVVSNQTMTKPLMKANGKPAGQGTITVTAFEISDNRIVTLHMSGRKLDKKDFFGKSDPYLEFLKQNNTNNWVLIHRTEVIKKTLNPTWQPFTVYMQSLCEGDFEKKIKVICYDWNRNSVPDLIGEFETSFIELEEAKDGRTREFQCVNTKGKKKPAGIIICKVCKVTKEYSFLDYIIGGCQLNFTVGIDFTASNGDPRDVNSLHYINPTGTNSYLNAIWSVGEIIQDYDSDKLFPALGFGAQLPPQWQVHHDFALNFNPQNPFCTGIEGIVQAYQYCIQSVRLYGPTNFAPIINHVASFAAAAIQKKQASDYFVLLIITDGVISDMDQTRRAVVNASRLPMSIIIVGVGGADFEAMEFLDSDNTTLTAPTGEPAVRDIVQFVPFRQFLGLPKQALAKSVLAELPMQVMQHFRQRGLPPVKSVDKGPEL</sequence>
<evidence type="ECO:0000256" key="1">
    <source>
        <dbReference type="ARBA" id="ARBA00004123"/>
    </source>
</evidence>
<protein>
    <recommendedName>
        <fullName evidence="17">Copine-3</fullName>
    </recommendedName>
    <alternativeName>
        <fullName evidence="18">Copine III</fullName>
    </alternativeName>
</protein>
<evidence type="ECO:0000256" key="5">
    <source>
        <dbReference type="ARBA" id="ARBA00009048"/>
    </source>
</evidence>
<reference evidence="20" key="1">
    <citation type="submission" date="2025-08" db="UniProtKB">
        <authorList>
            <consortium name="Ensembl"/>
        </authorList>
    </citation>
    <scope>IDENTIFICATION</scope>
</reference>
<dbReference type="InterPro" id="IPR035892">
    <property type="entry name" value="C2_domain_sf"/>
</dbReference>
<dbReference type="SUPFAM" id="SSF49562">
    <property type="entry name" value="C2 domain (Calcium/lipid-binding domain, CaLB)"/>
    <property type="match status" value="2"/>
</dbReference>
<dbReference type="Pfam" id="PF00168">
    <property type="entry name" value="C2"/>
    <property type="match status" value="2"/>
</dbReference>
<comment type="function">
    <text evidence="15">Calcium-dependent phospholipid-binding protein that plays a role in ERBB2-mediated tumor cell migration in response to growth factor heregulin stimulation.</text>
</comment>
<keyword evidence="14" id="KW-0539">Nucleus</keyword>
<dbReference type="Ensembl" id="ENSEBUT00000004575.1">
    <property type="protein sequence ID" value="ENSEBUP00000004155.1"/>
    <property type="gene ID" value="ENSEBUG00000002951.1"/>
</dbReference>
<dbReference type="GO" id="GO:0046872">
    <property type="term" value="F:metal ion binding"/>
    <property type="evidence" value="ECO:0007669"/>
    <property type="project" value="UniProtKB-KW"/>
</dbReference>
<evidence type="ECO:0000256" key="12">
    <source>
        <dbReference type="ARBA" id="ARBA00022949"/>
    </source>
</evidence>
<evidence type="ECO:0000256" key="13">
    <source>
        <dbReference type="ARBA" id="ARBA00023136"/>
    </source>
</evidence>
<keyword evidence="21" id="KW-1185">Reference proteome</keyword>
<keyword evidence="11" id="KW-0106">Calcium</keyword>
<dbReference type="InterPro" id="IPR045052">
    <property type="entry name" value="Copine"/>
</dbReference>
<organism evidence="20 21">
    <name type="scientific">Eptatretus burgeri</name>
    <name type="common">Inshore hagfish</name>
    <dbReference type="NCBI Taxonomy" id="7764"/>
    <lineage>
        <taxon>Eukaryota</taxon>
        <taxon>Metazoa</taxon>
        <taxon>Chordata</taxon>
        <taxon>Craniata</taxon>
        <taxon>Vertebrata</taxon>
        <taxon>Cyclostomata</taxon>
        <taxon>Myxini</taxon>
        <taxon>Myxiniformes</taxon>
        <taxon>Myxinidae</taxon>
        <taxon>Eptatretinae</taxon>
        <taxon>Eptatretus</taxon>
    </lineage>
</organism>
<dbReference type="GO" id="GO:0005925">
    <property type="term" value="C:focal adhesion"/>
    <property type="evidence" value="ECO:0007669"/>
    <property type="project" value="UniProtKB-SubCell"/>
</dbReference>